<dbReference type="AlphaFoldDB" id="A0A915IWR9"/>
<dbReference type="PROSITE" id="PS50297">
    <property type="entry name" value="ANK_REP_REGION"/>
    <property type="match status" value="1"/>
</dbReference>
<accession>A0A915IWR9</accession>
<reference evidence="6" key="1">
    <citation type="submission" date="2022-11" db="UniProtKB">
        <authorList>
            <consortium name="WormBaseParasite"/>
        </authorList>
    </citation>
    <scope>IDENTIFICATION</scope>
</reference>
<proteinExistence type="predicted"/>
<evidence type="ECO:0000256" key="4">
    <source>
        <dbReference type="SAM" id="MobiDB-lite"/>
    </source>
</evidence>
<evidence type="ECO:0000313" key="5">
    <source>
        <dbReference type="Proteomes" id="UP000887565"/>
    </source>
</evidence>
<dbReference type="PANTHER" id="PTHR24171">
    <property type="entry name" value="ANKYRIN REPEAT DOMAIN-CONTAINING PROTEIN 39-RELATED"/>
    <property type="match status" value="1"/>
</dbReference>
<dbReference type="Proteomes" id="UP000887565">
    <property type="component" value="Unplaced"/>
</dbReference>
<dbReference type="Gene3D" id="1.25.40.20">
    <property type="entry name" value="Ankyrin repeat-containing domain"/>
    <property type="match status" value="1"/>
</dbReference>
<organism evidence="5 6">
    <name type="scientific">Romanomermis culicivorax</name>
    <name type="common">Nematode worm</name>
    <dbReference type="NCBI Taxonomy" id="13658"/>
    <lineage>
        <taxon>Eukaryota</taxon>
        <taxon>Metazoa</taxon>
        <taxon>Ecdysozoa</taxon>
        <taxon>Nematoda</taxon>
        <taxon>Enoplea</taxon>
        <taxon>Dorylaimia</taxon>
        <taxon>Mermithida</taxon>
        <taxon>Mermithoidea</taxon>
        <taxon>Mermithidae</taxon>
        <taxon>Romanomermis</taxon>
    </lineage>
</organism>
<sequence length="912" mass="100663">MDNRAKKNAINFYCSKCEDLRSGSCDCPPPKKIRLCGLGSAIGGAMGVVSAVVAQVQAQAAAAQQQPPGNSDGVAVVKTSNSQSPTNGSVGGGGGTTCCCSCSCDVMGQFPFVNVTPLILAVQVRNAEIVSLLCQNGAQVNFADQKGNTALIEAVKDSPICWEVVEVLILNGAKIYWKNSHNVCASHLVPELLRFQQFCIDEFSRLACGQPKTQSMKQLTISAILHAPSFFSRGNISDKRPSMCTQTAPSVAAPSPSHFGPEESSLAGSVSTRKSIIYLHKKFRSARDPDHLRGLESCVVTPIVQISTTQGSKLSKTLSDVLPDQAFVVLTQMARNPECLMALIVALTKNLSNLITFDGVGENVSQVDRHFGKLLSQILATAVDEFSNNSFASHVKKEHIHAILSPLIAYCLHVLNKGARYFHFSALMVINKILDTGIVLELFDYGKFDVQSSMLFSHKIPVLTLENDRFRGAADDYLTVTPPESPLLIVRYSKNCPSSPGPSLPWATHEPMPAGAPRWDMNQVFQDMDPSILLTIMHNSLTMQNRVVGAKPICTPSYRWRQCNHCLQILSARLLLFLAHTDTVRKKLSHAQHLRILLDVLDPTNEPTAIACFCIIYTEQLLCYILQTVALVALNHKTHSLLIDLQVEDALVQLLLPGDDWYYTNHTTLFPQFVKHHAARILIYIGLGDRVGNRVNLFLFPGIDPESGDRERRKKSSILNEEYSLEDQYICDTCVTSLKVIKRTTGAEYLSIEGCLIKILTEVAQICTKHSTAGLDCHSFSITSTAAERQWRGVETKLVAMACLVDPAILVRILLHKLVWDTGLVRRMRVPSRKSVVQNAFHKSKSFDRRSFTAVVEKSPHRGRRTSSLRKLNEKGYEMLIKQNRIAISQNKNQNNNSGIETLEHGAIERGH</sequence>
<keyword evidence="2 3" id="KW-0040">ANK repeat</keyword>
<dbReference type="GO" id="GO:0085020">
    <property type="term" value="P:protein K6-linked ubiquitination"/>
    <property type="evidence" value="ECO:0007669"/>
    <property type="project" value="TreeGrafter"/>
</dbReference>
<dbReference type="InterPro" id="IPR002110">
    <property type="entry name" value="Ankyrin_rpt"/>
</dbReference>
<feature type="region of interest" description="Disordered" evidence="4">
    <location>
        <begin position="243"/>
        <end position="266"/>
    </location>
</feature>
<feature type="compositionally biased region" description="Polar residues" evidence="4">
    <location>
        <begin position="890"/>
        <end position="900"/>
    </location>
</feature>
<dbReference type="InterPro" id="IPR036770">
    <property type="entry name" value="Ankyrin_rpt-contain_sf"/>
</dbReference>
<protein>
    <submittedName>
        <fullName evidence="6">Uncharacterized protein</fullName>
    </submittedName>
</protein>
<dbReference type="SUPFAM" id="SSF48403">
    <property type="entry name" value="Ankyrin repeat"/>
    <property type="match status" value="1"/>
</dbReference>
<keyword evidence="1" id="KW-0677">Repeat</keyword>
<dbReference type="PROSITE" id="PS50088">
    <property type="entry name" value="ANK_REPEAT"/>
    <property type="match status" value="1"/>
</dbReference>
<keyword evidence="5" id="KW-1185">Reference proteome</keyword>
<dbReference type="GO" id="GO:0031436">
    <property type="term" value="C:BRCA1-BARD1 complex"/>
    <property type="evidence" value="ECO:0007669"/>
    <property type="project" value="TreeGrafter"/>
</dbReference>
<feature type="region of interest" description="Disordered" evidence="4">
    <location>
        <begin position="890"/>
        <end position="912"/>
    </location>
</feature>
<evidence type="ECO:0000256" key="2">
    <source>
        <dbReference type="ARBA" id="ARBA00023043"/>
    </source>
</evidence>
<evidence type="ECO:0000256" key="3">
    <source>
        <dbReference type="PROSITE-ProRule" id="PRU00023"/>
    </source>
</evidence>
<dbReference type="PANTHER" id="PTHR24171:SF8">
    <property type="entry name" value="BRCA1-ASSOCIATED RING DOMAIN PROTEIN 1"/>
    <property type="match status" value="1"/>
</dbReference>
<name>A0A915IWR9_ROMCU</name>
<dbReference type="WBParaSite" id="nRc.2.0.1.t18529-RA">
    <property type="protein sequence ID" value="nRc.2.0.1.t18529-RA"/>
    <property type="gene ID" value="nRc.2.0.1.g18529"/>
</dbReference>
<dbReference type="SMART" id="SM00248">
    <property type="entry name" value="ANK"/>
    <property type="match status" value="2"/>
</dbReference>
<dbReference type="GO" id="GO:0070531">
    <property type="term" value="C:BRCA1-A complex"/>
    <property type="evidence" value="ECO:0007669"/>
    <property type="project" value="TreeGrafter"/>
</dbReference>
<feature type="compositionally biased region" description="Basic and acidic residues" evidence="4">
    <location>
        <begin position="902"/>
        <end position="912"/>
    </location>
</feature>
<dbReference type="GO" id="GO:0004842">
    <property type="term" value="F:ubiquitin-protein transferase activity"/>
    <property type="evidence" value="ECO:0007669"/>
    <property type="project" value="TreeGrafter"/>
</dbReference>
<evidence type="ECO:0000256" key="1">
    <source>
        <dbReference type="ARBA" id="ARBA00022737"/>
    </source>
</evidence>
<feature type="repeat" description="ANK" evidence="3">
    <location>
        <begin position="113"/>
        <end position="145"/>
    </location>
</feature>
<evidence type="ECO:0000313" key="6">
    <source>
        <dbReference type="WBParaSite" id="nRc.2.0.1.t18529-RA"/>
    </source>
</evidence>
<dbReference type="Pfam" id="PF12796">
    <property type="entry name" value="Ank_2"/>
    <property type="match status" value="1"/>
</dbReference>